<dbReference type="InterPro" id="IPR003331">
    <property type="entry name" value="UDP_GlcNAc_Epimerase_2_dom"/>
</dbReference>
<organism evidence="6 7">
    <name type="scientific">Rummeliibacillus stabekisii</name>
    <dbReference type="NCBI Taxonomy" id="241244"/>
    <lineage>
        <taxon>Bacteria</taxon>
        <taxon>Bacillati</taxon>
        <taxon>Bacillota</taxon>
        <taxon>Bacilli</taxon>
        <taxon>Bacillales</taxon>
        <taxon>Caryophanaceae</taxon>
        <taxon>Rummeliibacillus</taxon>
    </lineage>
</organism>
<dbReference type="Gene3D" id="3.40.50.2000">
    <property type="entry name" value="Glycogen Phosphorylase B"/>
    <property type="match status" value="2"/>
</dbReference>
<dbReference type="Pfam" id="PF02350">
    <property type="entry name" value="Epimerase_2"/>
    <property type="match status" value="1"/>
</dbReference>
<dbReference type="EC" id="5.1.3.14" evidence="3"/>
<sequence>MLRKKILVIIGTRPEATKMGSVINELKRKSDLFETVVIVTGQHREQLYQALNDFNIKPNYDLKIMKTQQTVSYITAEAISLLNPLVDELKPDLILVHGDTQTTLSASLTAYFNKVPIGHIEAGLRTYNKYSPWPEEGNRKITDSIADIMFAPTLNSKKNLLKEGCNPNNIFITGQTAVDAALNTFKPQYKFKEERLNEIVNHKRLPIITITAHRRENYGESMTNIFKAINRISKQFSEHMIIYPVHLSPYIRDLASSILSDQNNIFLIEPLVYMDMINLIARSKLIMSDSGGIQEEAAVFNIPLVLMRDTTERPEAVDAGKIVVSGTDEERIYKITKQLLVDKSIYNKMVNAPNPFGDGYASQRIIQILEHYFKLNAKLPEEFVL</sequence>
<dbReference type="PANTHER" id="PTHR43174">
    <property type="entry name" value="UDP-N-ACETYLGLUCOSAMINE 2-EPIMERASE"/>
    <property type="match status" value="1"/>
</dbReference>
<accession>A0A143HDF8</accession>
<dbReference type="CDD" id="cd03786">
    <property type="entry name" value="GTB_UDP-GlcNAc_2-Epimerase"/>
    <property type="match status" value="1"/>
</dbReference>
<dbReference type="SUPFAM" id="SSF53756">
    <property type="entry name" value="UDP-Glycosyltransferase/glycogen phosphorylase"/>
    <property type="match status" value="1"/>
</dbReference>
<evidence type="ECO:0000256" key="2">
    <source>
        <dbReference type="ARBA" id="ARBA00038209"/>
    </source>
</evidence>
<dbReference type="RefSeq" id="WP_066789398.1">
    <property type="nucleotide sequence ID" value="NZ_CP014806.1"/>
</dbReference>
<evidence type="ECO:0000256" key="3">
    <source>
        <dbReference type="ARBA" id="ARBA00038858"/>
    </source>
</evidence>
<dbReference type="AlphaFoldDB" id="A0A143HDF8"/>
<keyword evidence="1 4" id="KW-0413">Isomerase</keyword>
<dbReference type="OrthoDB" id="9803238at2"/>
<evidence type="ECO:0000259" key="5">
    <source>
        <dbReference type="Pfam" id="PF02350"/>
    </source>
</evidence>
<reference evidence="7" key="2">
    <citation type="submission" date="2016-03" db="EMBL/GenBank/DDBJ databases">
        <authorList>
            <person name="Ploux O."/>
        </authorList>
    </citation>
    <scope>NUCLEOTIDE SEQUENCE [LARGE SCALE GENOMIC DNA]</scope>
    <source>
        <strain evidence="7">PP9</strain>
    </source>
</reference>
<feature type="domain" description="UDP-N-acetylglucosamine 2-epimerase" evidence="5">
    <location>
        <begin position="27"/>
        <end position="370"/>
    </location>
</feature>
<dbReference type="Proteomes" id="UP000076021">
    <property type="component" value="Chromosome"/>
</dbReference>
<dbReference type="NCBIfam" id="TIGR00236">
    <property type="entry name" value="wecB"/>
    <property type="match status" value="1"/>
</dbReference>
<comment type="similarity">
    <text evidence="2 4">Belongs to the UDP-N-acetylglucosamine 2-epimerase family.</text>
</comment>
<evidence type="ECO:0000313" key="6">
    <source>
        <dbReference type="EMBL" id="AMW99774.1"/>
    </source>
</evidence>
<dbReference type="STRING" id="241244.ATY39_10185"/>
<evidence type="ECO:0000256" key="1">
    <source>
        <dbReference type="ARBA" id="ARBA00023235"/>
    </source>
</evidence>
<name>A0A143HDF8_9BACL</name>
<dbReference type="PANTHER" id="PTHR43174:SF2">
    <property type="entry name" value="UDP-N-ACETYLGLUCOSAMINE 2-EPIMERASE"/>
    <property type="match status" value="1"/>
</dbReference>
<dbReference type="InterPro" id="IPR029767">
    <property type="entry name" value="WecB-like"/>
</dbReference>
<dbReference type="EMBL" id="CP014806">
    <property type="protein sequence ID" value="AMW99774.1"/>
    <property type="molecule type" value="Genomic_DNA"/>
</dbReference>
<protein>
    <recommendedName>
        <fullName evidence="3">UDP-N-acetylglucosamine 2-epimerase (non-hydrolyzing)</fullName>
        <ecNumber evidence="3">5.1.3.14</ecNumber>
    </recommendedName>
</protein>
<dbReference type="GO" id="GO:0008761">
    <property type="term" value="F:UDP-N-acetylglucosamine 2-epimerase activity"/>
    <property type="evidence" value="ECO:0007669"/>
    <property type="project" value="UniProtKB-EC"/>
</dbReference>
<evidence type="ECO:0000313" key="7">
    <source>
        <dbReference type="Proteomes" id="UP000076021"/>
    </source>
</evidence>
<dbReference type="KEGG" id="rst:ATY39_10185"/>
<reference evidence="6 7" key="1">
    <citation type="journal article" date="2016" name="Genome Announc.">
        <title>Whole-Genome Sequence of Rummeliibacillus stabekisii Strain PP9 Isolated from Antarctic Soil.</title>
        <authorList>
            <person name="da Mota F.F."/>
            <person name="Vollu R.E."/>
            <person name="Jurelevicius D."/>
            <person name="Seldin L."/>
        </authorList>
    </citation>
    <scope>NUCLEOTIDE SEQUENCE [LARGE SCALE GENOMIC DNA]</scope>
    <source>
        <strain evidence="6 7">PP9</strain>
    </source>
</reference>
<proteinExistence type="inferred from homology"/>
<gene>
    <name evidence="6" type="ORF">ATY39_10185</name>
</gene>
<evidence type="ECO:0000256" key="4">
    <source>
        <dbReference type="RuleBase" id="RU003513"/>
    </source>
</evidence>
<keyword evidence="7" id="KW-1185">Reference proteome</keyword>